<organism evidence="1 2">
    <name type="scientific">Anaerostipes hadrus</name>
    <dbReference type="NCBI Taxonomy" id="649756"/>
    <lineage>
        <taxon>Bacteria</taxon>
        <taxon>Bacillati</taxon>
        <taxon>Bacillota</taxon>
        <taxon>Clostridia</taxon>
        <taxon>Lachnospirales</taxon>
        <taxon>Lachnospiraceae</taxon>
        <taxon>Anaerostipes</taxon>
    </lineage>
</organism>
<dbReference type="RefSeq" id="WP_242854547.1">
    <property type="nucleotide sequence ID" value="NZ_CZAU01000027.1"/>
</dbReference>
<dbReference type="EMBL" id="CZAU01000027">
    <property type="protein sequence ID" value="CUP89861.1"/>
    <property type="molecule type" value="Genomic_DNA"/>
</dbReference>
<accession>A0A174S0J8</accession>
<name>A0A174S0J8_ANAHA</name>
<proteinExistence type="predicted"/>
<reference evidence="1 2" key="1">
    <citation type="submission" date="2015-09" db="EMBL/GenBank/DDBJ databases">
        <authorList>
            <consortium name="Pathogen Informatics"/>
        </authorList>
    </citation>
    <scope>NUCLEOTIDE SEQUENCE [LARGE SCALE GENOMIC DNA]</scope>
    <source>
        <strain evidence="1 2">2789STDY5834908</strain>
    </source>
</reference>
<dbReference type="Proteomes" id="UP000095564">
    <property type="component" value="Unassembled WGS sequence"/>
</dbReference>
<evidence type="ECO:0000313" key="2">
    <source>
        <dbReference type="Proteomes" id="UP000095564"/>
    </source>
</evidence>
<sequence length="174" mass="19073">MVCNYNATIFANTKTVESSAGVISAPNELIVKLDEASIDLGNGLISEEEYNKKLIDIYNLSNSNDNMGSKVRKANSAYYPEVECGYIKYSGVKYLYKEGLKKTKVATKAISLMISAVPGCGWGLSAVSLASSYGGYSALEKAVHKAYYKKKGIKVYYKIHKSVMSMNKVRYVVG</sequence>
<evidence type="ECO:0000313" key="1">
    <source>
        <dbReference type="EMBL" id="CUP89861.1"/>
    </source>
</evidence>
<dbReference type="AlphaFoldDB" id="A0A174S0J8"/>
<gene>
    <name evidence="1" type="ORF">ERS852520_02484</name>
</gene>
<protein>
    <submittedName>
        <fullName evidence="1">Uncharacterized protein</fullName>
    </submittedName>
</protein>